<gene>
    <name evidence="3" type="ORF">OE229_17785</name>
</gene>
<geneLocation type="plasmid" evidence="3 4">
    <name>unnamed</name>
</geneLocation>
<dbReference type="GO" id="GO:0003676">
    <property type="term" value="F:nucleic acid binding"/>
    <property type="evidence" value="ECO:0007669"/>
    <property type="project" value="InterPro"/>
</dbReference>
<dbReference type="EMBL" id="CP106880">
    <property type="protein sequence ID" value="UYC82684.1"/>
    <property type="molecule type" value="Genomic_DNA"/>
</dbReference>
<accession>A0A9Q9T5B6</accession>
<dbReference type="InterPro" id="IPR001584">
    <property type="entry name" value="Integrase_cat-core"/>
</dbReference>
<organism evidence="3 4">
    <name type="scientific">Curtobacterium poinsettiae</name>
    <dbReference type="NCBI Taxonomy" id="159612"/>
    <lineage>
        <taxon>Bacteria</taxon>
        <taxon>Bacillati</taxon>
        <taxon>Actinomycetota</taxon>
        <taxon>Actinomycetes</taxon>
        <taxon>Micrococcales</taxon>
        <taxon>Microbacteriaceae</taxon>
        <taxon>Curtobacterium</taxon>
    </lineage>
</organism>
<evidence type="ECO:0000313" key="4">
    <source>
        <dbReference type="Proteomes" id="UP001062223"/>
    </source>
</evidence>
<dbReference type="RefSeq" id="WP_263345323.1">
    <property type="nucleotide sequence ID" value="NZ_CP106880.1"/>
</dbReference>
<dbReference type="InterPro" id="IPR012337">
    <property type="entry name" value="RNaseH-like_sf"/>
</dbReference>
<sequence length="691" mass="77527">MSKSEWRRSVEVGETVVVEGQPLVIQRRSGGWVQLRDAAGMTPPMMREAEVAALMSRDDAAPPMVSDRLDAIHDNLSEVAKRNFQSKRDLLAWIETGRRPGDAADTSIEPSWDPAKFDEKRRKRAIAQEIARQRGVDVKSAQRYISRTLSDATLGEDNLLDGRVFANRGHRVHPRMEHWVEEFLTEGEFGSYLPSESKYVLFAAWLQTEHGETAPSQSVYDRIQSDVFARKPHLRLKRCKTAELQTKSKSPKPALQRRLPKRAGELWFIDSTTSNVYVWDPYAPDPKASTFRPTMTKTMDVASRLITGRAISNNVGGLAANLALADAFRSMVHDQGPVLVDGKPHPRALAGIPRAITRFPIPPRRLLTDNGTEFLNRLVLAALHRLGIDVEPARVTDPRMKAALERHFGTDKTKFESKQPGYVSGSVDTRGSAAEREACLTWEELFDRDGEWTDLHNTSVHGGLLPLTGRRISPNARWIELAEEYGCVQIPAWRNEWIRFLDSDVLAISPFGVTRKKFVYYAPILETLLAVPGAAPGGVARMFYDPSDLRRMYCFDPDGNAWEVPWVGLDDDTEPFSDFTVDRARAYIQPGSFSPREAQKRLIELVTTWRHQNALLAVRRAGSTRNEEMYAAQFDRLLAADHGTVRSERTTSPGDGIEALPDAGADLPDSVLEFLTDGADDFDSDLFEEYA</sequence>
<dbReference type="Gene3D" id="3.30.420.10">
    <property type="entry name" value="Ribonuclease H-like superfamily/Ribonuclease H"/>
    <property type="match status" value="1"/>
</dbReference>
<dbReference type="PROSITE" id="PS50994">
    <property type="entry name" value="INTEGRASE"/>
    <property type="match status" value="1"/>
</dbReference>
<evidence type="ECO:0000259" key="2">
    <source>
        <dbReference type="PROSITE" id="PS50994"/>
    </source>
</evidence>
<dbReference type="KEGG" id="cpoi:OE229_17785"/>
<name>A0A9Q9T5B6_9MICO</name>
<dbReference type="SUPFAM" id="SSF53098">
    <property type="entry name" value="Ribonuclease H-like"/>
    <property type="match status" value="1"/>
</dbReference>
<feature type="region of interest" description="Disordered" evidence="1">
    <location>
        <begin position="644"/>
        <end position="664"/>
    </location>
</feature>
<dbReference type="InterPro" id="IPR036397">
    <property type="entry name" value="RNaseH_sf"/>
</dbReference>
<keyword evidence="3" id="KW-0614">Plasmid</keyword>
<protein>
    <recommendedName>
        <fullName evidence="2">Integrase catalytic domain-containing protein</fullName>
    </recommendedName>
</protein>
<feature type="domain" description="Integrase catalytic" evidence="2">
    <location>
        <begin position="256"/>
        <end position="415"/>
    </location>
</feature>
<evidence type="ECO:0000313" key="3">
    <source>
        <dbReference type="EMBL" id="UYC82684.1"/>
    </source>
</evidence>
<dbReference type="AlphaFoldDB" id="A0A9Q9T5B6"/>
<evidence type="ECO:0000256" key="1">
    <source>
        <dbReference type="SAM" id="MobiDB-lite"/>
    </source>
</evidence>
<proteinExistence type="predicted"/>
<dbReference type="GO" id="GO:0015074">
    <property type="term" value="P:DNA integration"/>
    <property type="evidence" value="ECO:0007669"/>
    <property type="project" value="InterPro"/>
</dbReference>
<dbReference type="Proteomes" id="UP001062223">
    <property type="component" value="Plasmid unnamed"/>
</dbReference>
<reference evidence="3" key="1">
    <citation type="submission" date="2022-09" db="EMBL/GenBank/DDBJ databases">
        <title>Taxonomy of Curtobacterium flaccumfaciens.</title>
        <authorList>
            <person name="Osdaghi E."/>
            <person name="Taghavi S.M."/>
            <person name="Hamidizade M."/>
            <person name="Abachi H."/>
            <person name="Fazliarab A."/>
            <person name="Baeyen S."/>
            <person name="Portier P."/>
            <person name="Van Vaerenbergh J."/>
            <person name="Jacques M.-A."/>
        </authorList>
    </citation>
    <scope>NUCLEOTIDE SEQUENCE</scope>
    <source>
        <strain evidence="3">AGQB46</strain>
        <plasmid evidence="3">unnamed</plasmid>
    </source>
</reference>